<dbReference type="AlphaFoldDB" id="A0AAD3CUS1"/>
<dbReference type="EMBL" id="BLLK01000045">
    <property type="protein sequence ID" value="GFH52432.1"/>
    <property type="molecule type" value="Genomic_DNA"/>
</dbReference>
<name>A0AAD3CUS1_9STRA</name>
<evidence type="ECO:0000313" key="2">
    <source>
        <dbReference type="EMBL" id="GFH52432.1"/>
    </source>
</evidence>
<sequence>MCAIFFVILVLLSGNSSEVSSLREVSTKNEMEMHQLTRVDGTFSGDPYGTMEKTPLKARAGSVQEVRRPVMFTFYEPIPEELRNTGMDDQSDRMLLQAWEKHWQAAGWQTQVLNLSHAKLHPRFEEYERRLQDVPLNGMDGKGRNVQYNQFCYFRWLAMASVGGGFMSDYDNFPLQFGSGVPNQPQNLQLPNQGRFTVYSVASGSEGAGIPCLMSGSDGEWMRLAFAILRSGEAHARDEKHWTDMFALMDLRHEQGLYIAQNEVLDGRSALFGRHWQENDCHLSQGKRAIHFSHDSVKNSDLSNFVGLSGTAQDRVLVMEAWMRRWREVCQHP</sequence>
<comment type="caution">
    <text evidence="2">The sequence shown here is derived from an EMBL/GenBank/DDBJ whole genome shotgun (WGS) entry which is preliminary data.</text>
</comment>
<evidence type="ECO:0000256" key="1">
    <source>
        <dbReference type="SAM" id="SignalP"/>
    </source>
</evidence>
<gene>
    <name evidence="2" type="ORF">CTEN210_08908</name>
</gene>
<proteinExistence type="predicted"/>
<keyword evidence="1" id="KW-0732">Signal</keyword>
<reference evidence="2 3" key="1">
    <citation type="journal article" date="2021" name="Sci. Rep.">
        <title>The genome of the diatom Chaetoceros tenuissimus carries an ancient integrated fragment of an extant virus.</title>
        <authorList>
            <person name="Hongo Y."/>
            <person name="Kimura K."/>
            <person name="Takaki Y."/>
            <person name="Yoshida Y."/>
            <person name="Baba S."/>
            <person name="Kobayashi G."/>
            <person name="Nagasaki K."/>
            <person name="Hano T."/>
            <person name="Tomaru Y."/>
        </authorList>
    </citation>
    <scope>NUCLEOTIDE SEQUENCE [LARGE SCALE GENOMIC DNA]</scope>
    <source>
        <strain evidence="2 3">NIES-3715</strain>
    </source>
</reference>
<accession>A0AAD3CUS1</accession>
<feature type="signal peptide" evidence="1">
    <location>
        <begin position="1"/>
        <end position="17"/>
    </location>
</feature>
<protein>
    <submittedName>
        <fullName evidence="2">Uncharacterized protein</fullName>
    </submittedName>
</protein>
<keyword evidence="3" id="KW-1185">Reference proteome</keyword>
<dbReference type="Proteomes" id="UP001054902">
    <property type="component" value="Unassembled WGS sequence"/>
</dbReference>
<feature type="chain" id="PRO_5041906530" evidence="1">
    <location>
        <begin position="18"/>
        <end position="333"/>
    </location>
</feature>
<evidence type="ECO:0000313" key="3">
    <source>
        <dbReference type="Proteomes" id="UP001054902"/>
    </source>
</evidence>
<organism evidence="2 3">
    <name type="scientific">Chaetoceros tenuissimus</name>
    <dbReference type="NCBI Taxonomy" id="426638"/>
    <lineage>
        <taxon>Eukaryota</taxon>
        <taxon>Sar</taxon>
        <taxon>Stramenopiles</taxon>
        <taxon>Ochrophyta</taxon>
        <taxon>Bacillariophyta</taxon>
        <taxon>Coscinodiscophyceae</taxon>
        <taxon>Chaetocerotophycidae</taxon>
        <taxon>Chaetocerotales</taxon>
        <taxon>Chaetocerotaceae</taxon>
        <taxon>Chaetoceros</taxon>
    </lineage>
</organism>